<dbReference type="Proteomes" id="UP000195331">
    <property type="component" value="Chromosome"/>
</dbReference>
<dbReference type="AlphaFoldDB" id="A0A1Y0BWM7"/>
<sequence>MVGSPIVLVRPRVGREPDYYALTTGGPDHITPIPLERVRVQDVHPAWSVIGRQHRAVFELMTYTGLTSPADIYAGARLSARAGQLTLSTLATFGLVSRSGRTVALGTVTLDDVAAAHHLDDVQADRIARYRRERAAWHDWLALQDKLKGIIPATGEWREIAVEEPVPGENAEYLAAVLAHGPPPIDEEAAAIALVTEVMGARILVGAGT</sequence>
<gene>
    <name evidence="1" type="ORF">BTO20_00605</name>
</gene>
<keyword evidence="2" id="KW-1185">Reference proteome</keyword>
<dbReference type="EMBL" id="CP020809">
    <property type="protein sequence ID" value="ART67306.1"/>
    <property type="molecule type" value="Genomic_DNA"/>
</dbReference>
<reference evidence="1 2" key="1">
    <citation type="submission" date="2017-04" db="EMBL/GenBank/DDBJ databases">
        <title>Whole Genome Sequence of 1,4-Dioxane Degrading Bacterium Mycobacterium dioxanotrophicus PH-06.</title>
        <authorList>
            <person name="He Y."/>
        </authorList>
    </citation>
    <scope>NUCLEOTIDE SEQUENCE [LARGE SCALE GENOMIC DNA]</scope>
    <source>
        <strain evidence="1 2">PH-06</strain>
    </source>
</reference>
<name>A0A1Y0BWM7_9MYCO</name>
<protein>
    <submittedName>
        <fullName evidence="1">Uncharacterized protein</fullName>
    </submittedName>
</protein>
<dbReference type="KEGG" id="mdx:BTO20_00605"/>
<organism evidence="1 2">
    <name type="scientific">Mycobacterium dioxanotrophicus</name>
    <dbReference type="NCBI Taxonomy" id="482462"/>
    <lineage>
        <taxon>Bacteria</taxon>
        <taxon>Bacillati</taxon>
        <taxon>Actinomycetota</taxon>
        <taxon>Actinomycetes</taxon>
        <taxon>Mycobacteriales</taxon>
        <taxon>Mycobacteriaceae</taxon>
        <taxon>Mycobacterium</taxon>
    </lineage>
</organism>
<proteinExistence type="predicted"/>
<accession>A0A1Y0BWM7</accession>
<evidence type="ECO:0000313" key="1">
    <source>
        <dbReference type="EMBL" id="ART67306.1"/>
    </source>
</evidence>
<evidence type="ECO:0000313" key="2">
    <source>
        <dbReference type="Proteomes" id="UP000195331"/>
    </source>
</evidence>